<dbReference type="OrthoDB" id="1454528at2"/>
<keyword evidence="1" id="KW-0812">Transmembrane</keyword>
<dbReference type="RefSeq" id="WP_079667525.1">
    <property type="nucleotide sequence ID" value="NZ_FUYZ01000008.1"/>
</dbReference>
<evidence type="ECO:0000313" key="3">
    <source>
        <dbReference type="Proteomes" id="UP000191112"/>
    </source>
</evidence>
<organism evidence="2 3">
    <name type="scientific">Soonwooa buanensis</name>
    <dbReference type="NCBI Taxonomy" id="619805"/>
    <lineage>
        <taxon>Bacteria</taxon>
        <taxon>Pseudomonadati</taxon>
        <taxon>Bacteroidota</taxon>
        <taxon>Flavobacteriia</taxon>
        <taxon>Flavobacteriales</taxon>
        <taxon>Weeksellaceae</taxon>
        <taxon>Chryseobacterium group</taxon>
        <taxon>Soonwooa</taxon>
    </lineage>
</organism>
<name>A0A1T5FVA6_9FLAO</name>
<sequence>MKFLEVGSFGGDLAVVGMLFLGVGLVAFCASVLYALILAMISASNRDKKYNFKPALYGILFGLLIFTAGGFICGFNL</sequence>
<dbReference type="EMBL" id="FUYZ01000008">
    <property type="protein sequence ID" value="SKC00027.1"/>
    <property type="molecule type" value="Genomic_DNA"/>
</dbReference>
<evidence type="ECO:0000256" key="1">
    <source>
        <dbReference type="SAM" id="Phobius"/>
    </source>
</evidence>
<dbReference type="STRING" id="619805.SAMN05660477_02319"/>
<dbReference type="Proteomes" id="UP000191112">
    <property type="component" value="Unassembled WGS sequence"/>
</dbReference>
<feature type="transmembrane region" description="Helical" evidence="1">
    <location>
        <begin position="55"/>
        <end position="75"/>
    </location>
</feature>
<accession>A0A1T5FVA6</accession>
<reference evidence="2 3" key="1">
    <citation type="submission" date="2017-02" db="EMBL/GenBank/DDBJ databases">
        <authorList>
            <person name="Peterson S.W."/>
        </authorList>
    </citation>
    <scope>NUCLEOTIDE SEQUENCE [LARGE SCALE GENOMIC DNA]</scope>
    <source>
        <strain evidence="2 3">DSM 22323</strain>
    </source>
</reference>
<evidence type="ECO:0000313" key="2">
    <source>
        <dbReference type="EMBL" id="SKC00027.1"/>
    </source>
</evidence>
<protein>
    <submittedName>
        <fullName evidence="2">Uncharacterized protein</fullName>
    </submittedName>
</protein>
<feature type="transmembrane region" description="Helical" evidence="1">
    <location>
        <begin position="20"/>
        <end position="43"/>
    </location>
</feature>
<proteinExistence type="predicted"/>
<dbReference type="AlphaFoldDB" id="A0A1T5FVA6"/>
<keyword evidence="1" id="KW-1133">Transmembrane helix</keyword>
<keyword evidence="1" id="KW-0472">Membrane</keyword>
<gene>
    <name evidence="2" type="ORF">SAMN05660477_02319</name>
</gene>
<keyword evidence="3" id="KW-1185">Reference proteome</keyword>